<gene>
    <name evidence="8" type="primary">ftsQ</name>
    <name evidence="11" type="ORF">QIS99_13040</name>
</gene>
<dbReference type="HAMAP" id="MF_00911">
    <property type="entry name" value="FtsQ_subfam"/>
    <property type="match status" value="1"/>
</dbReference>
<feature type="transmembrane region" description="Helical" evidence="8">
    <location>
        <begin position="40"/>
        <end position="58"/>
    </location>
</feature>
<dbReference type="Pfam" id="PF08478">
    <property type="entry name" value="POTRA_1"/>
    <property type="match status" value="1"/>
</dbReference>
<keyword evidence="7 8" id="KW-0131">Cell cycle</keyword>
<dbReference type="InterPro" id="IPR050487">
    <property type="entry name" value="FtsQ_DivIB"/>
</dbReference>
<keyword evidence="4 8" id="KW-0812">Transmembrane</keyword>
<keyword evidence="3 8" id="KW-0132">Cell division</keyword>
<sequence length="266" mass="28411">MAGPTTAERGERTQGDAPARPPRPTGGGRRLRLPPTRTRVIAGVAAALLAAGVVWLLYGSQWLRVERVKTSGTEVLTSEQVRAVARVPVGAPLISVDTDAIEDRLRKKLRRIDTVDVVRSWPHGIGLKVTERKPVLLIEKGGKFTEVDAKGVRFATVDRPPKGVPLLELDAAASPSLNRFGTERLLRAAVQVAGDLPASVAKDARTVQVRSYDSISVELKGQRTVHWGSVEKGDAKAASLTALMKAEPTARRFDVSAPTAPAVSGS</sequence>
<dbReference type="InterPro" id="IPR013685">
    <property type="entry name" value="POTRA_FtsQ_type"/>
</dbReference>
<comment type="subcellular location">
    <subcellularLocation>
        <location evidence="8">Cell membrane</location>
        <topology evidence="8">Single-pass type II membrane protein</topology>
    </subcellularLocation>
    <subcellularLocation>
        <location evidence="1">Membrane</location>
    </subcellularLocation>
    <text evidence="8">Localizes to the division septum.</text>
</comment>
<keyword evidence="2 8" id="KW-1003">Cell membrane</keyword>
<name>A0ABT6RTW5_9ACTN</name>
<evidence type="ECO:0000256" key="3">
    <source>
        <dbReference type="ARBA" id="ARBA00022618"/>
    </source>
</evidence>
<evidence type="ECO:0000256" key="9">
    <source>
        <dbReference type="SAM" id="MobiDB-lite"/>
    </source>
</evidence>
<proteinExistence type="inferred from homology"/>
<dbReference type="Gene3D" id="3.10.20.310">
    <property type="entry name" value="membrane protein fhac"/>
    <property type="match status" value="1"/>
</dbReference>
<reference evidence="11 12" key="1">
    <citation type="submission" date="2023-05" db="EMBL/GenBank/DDBJ databases">
        <title>Draft genome sequence of Streptomyces sp. B-S-A8 isolated from a cave soil in Thailand.</title>
        <authorList>
            <person name="Chamroensaksri N."/>
            <person name="Muangham S."/>
        </authorList>
    </citation>
    <scope>NUCLEOTIDE SEQUENCE [LARGE SCALE GENOMIC DNA]</scope>
    <source>
        <strain evidence="11 12">B-S-A8</strain>
    </source>
</reference>
<feature type="domain" description="POTRA" evidence="10">
    <location>
        <begin position="63"/>
        <end position="132"/>
    </location>
</feature>
<organism evidence="11 12">
    <name type="scientific">Streptomyces solicavernae</name>
    <dbReference type="NCBI Taxonomy" id="3043614"/>
    <lineage>
        <taxon>Bacteria</taxon>
        <taxon>Bacillati</taxon>
        <taxon>Actinomycetota</taxon>
        <taxon>Actinomycetes</taxon>
        <taxon>Kitasatosporales</taxon>
        <taxon>Streptomycetaceae</taxon>
        <taxon>Streptomyces</taxon>
    </lineage>
</organism>
<keyword evidence="12" id="KW-1185">Reference proteome</keyword>
<comment type="caution">
    <text evidence="11">The sequence shown here is derived from an EMBL/GenBank/DDBJ whole genome shotgun (WGS) entry which is preliminary data.</text>
</comment>
<dbReference type="PANTHER" id="PTHR37820">
    <property type="entry name" value="CELL DIVISION PROTEIN DIVIB"/>
    <property type="match status" value="1"/>
</dbReference>
<dbReference type="Proteomes" id="UP001224661">
    <property type="component" value="Unassembled WGS sequence"/>
</dbReference>
<dbReference type="PANTHER" id="PTHR37820:SF1">
    <property type="entry name" value="CELL DIVISION PROTEIN FTSQ"/>
    <property type="match status" value="1"/>
</dbReference>
<evidence type="ECO:0000259" key="10">
    <source>
        <dbReference type="PROSITE" id="PS51779"/>
    </source>
</evidence>
<evidence type="ECO:0000313" key="12">
    <source>
        <dbReference type="Proteomes" id="UP001224661"/>
    </source>
</evidence>
<feature type="region of interest" description="Disordered" evidence="9">
    <location>
        <begin position="1"/>
        <end position="34"/>
    </location>
</feature>
<evidence type="ECO:0000256" key="6">
    <source>
        <dbReference type="ARBA" id="ARBA00023136"/>
    </source>
</evidence>
<protein>
    <recommendedName>
        <fullName evidence="8">Cell division protein FtsQ</fullName>
    </recommendedName>
</protein>
<evidence type="ECO:0000313" key="11">
    <source>
        <dbReference type="EMBL" id="MDI3387116.1"/>
    </source>
</evidence>
<evidence type="ECO:0000256" key="8">
    <source>
        <dbReference type="HAMAP-Rule" id="MF_00911"/>
    </source>
</evidence>
<dbReference type="RefSeq" id="WP_282513406.1">
    <property type="nucleotide sequence ID" value="NZ_JASCIR010000009.1"/>
</dbReference>
<dbReference type="InterPro" id="IPR034746">
    <property type="entry name" value="POTRA"/>
</dbReference>
<dbReference type="InterPro" id="IPR026579">
    <property type="entry name" value="FtsQ"/>
</dbReference>
<keyword evidence="6 8" id="KW-0472">Membrane</keyword>
<keyword evidence="5 8" id="KW-1133">Transmembrane helix</keyword>
<dbReference type="EMBL" id="JASCIR010000009">
    <property type="protein sequence ID" value="MDI3387116.1"/>
    <property type="molecule type" value="Genomic_DNA"/>
</dbReference>
<comment type="similarity">
    <text evidence="8">Belongs to the FtsQ/DivIB family. FtsQ subfamily.</text>
</comment>
<evidence type="ECO:0000256" key="7">
    <source>
        <dbReference type="ARBA" id="ARBA00023306"/>
    </source>
</evidence>
<evidence type="ECO:0000256" key="5">
    <source>
        <dbReference type="ARBA" id="ARBA00022989"/>
    </source>
</evidence>
<evidence type="ECO:0000256" key="1">
    <source>
        <dbReference type="ARBA" id="ARBA00004370"/>
    </source>
</evidence>
<comment type="function">
    <text evidence="8">Essential cell division protein.</text>
</comment>
<evidence type="ECO:0000256" key="2">
    <source>
        <dbReference type="ARBA" id="ARBA00022475"/>
    </source>
</evidence>
<accession>A0ABT6RTW5</accession>
<dbReference type="PROSITE" id="PS51779">
    <property type="entry name" value="POTRA"/>
    <property type="match status" value="1"/>
</dbReference>
<evidence type="ECO:0000256" key="4">
    <source>
        <dbReference type="ARBA" id="ARBA00022692"/>
    </source>
</evidence>